<evidence type="ECO:0000259" key="3">
    <source>
        <dbReference type="Pfam" id="PF00892"/>
    </source>
</evidence>
<dbReference type="GO" id="GO:0016020">
    <property type="term" value="C:membrane"/>
    <property type="evidence" value="ECO:0007669"/>
    <property type="project" value="InterPro"/>
</dbReference>
<dbReference type="AlphaFoldDB" id="A0A0D0H8W6"/>
<dbReference type="RefSeq" id="WP_232299613.1">
    <property type="nucleotide sequence ID" value="NZ_JXSQ01000002.1"/>
</dbReference>
<organism evidence="4 5">
    <name type="scientific">Leucobacter komagatae</name>
    <dbReference type="NCBI Taxonomy" id="55969"/>
    <lineage>
        <taxon>Bacteria</taxon>
        <taxon>Bacillati</taxon>
        <taxon>Actinomycetota</taxon>
        <taxon>Actinomycetes</taxon>
        <taxon>Micrococcales</taxon>
        <taxon>Microbacteriaceae</taxon>
        <taxon>Leucobacter</taxon>
    </lineage>
</organism>
<dbReference type="EMBL" id="JXSQ01000002">
    <property type="protein sequence ID" value="KIP53640.1"/>
    <property type="molecule type" value="Genomic_DNA"/>
</dbReference>
<proteinExistence type="inferred from homology"/>
<evidence type="ECO:0000313" key="5">
    <source>
        <dbReference type="Proteomes" id="UP000032120"/>
    </source>
</evidence>
<feature type="transmembrane region" description="Helical" evidence="2">
    <location>
        <begin position="285"/>
        <end position="301"/>
    </location>
</feature>
<keyword evidence="2" id="KW-1133">Transmembrane helix</keyword>
<dbReference type="PANTHER" id="PTHR22911">
    <property type="entry name" value="ACYL-MALONYL CONDENSING ENZYME-RELATED"/>
    <property type="match status" value="1"/>
</dbReference>
<comment type="caution">
    <text evidence="4">The sequence shown here is derived from an EMBL/GenBank/DDBJ whole genome shotgun (WGS) entry which is preliminary data.</text>
</comment>
<dbReference type="SUPFAM" id="SSF103481">
    <property type="entry name" value="Multidrug resistance efflux transporter EmrE"/>
    <property type="match status" value="2"/>
</dbReference>
<comment type="similarity">
    <text evidence="1">Belongs to the EamA transporter family.</text>
</comment>
<feature type="transmembrane region" description="Helical" evidence="2">
    <location>
        <begin position="127"/>
        <end position="149"/>
    </location>
</feature>
<evidence type="ECO:0000256" key="2">
    <source>
        <dbReference type="SAM" id="Phobius"/>
    </source>
</evidence>
<keyword evidence="5" id="KW-1185">Reference proteome</keyword>
<feature type="transmembrane region" description="Helical" evidence="2">
    <location>
        <begin position="12"/>
        <end position="33"/>
    </location>
</feature>
<feature type="transmembrane region" description="Helical" evidence="2">
    <location>
        <begin position="185"/>
        <end position="212"/>
    </location>
</feature>
<sequence>MAPQDSAAVTGFLLAIGSAASFALSGIFASALMQAGWSAGAAVTVRIGFSAIVLLGPTVVLMRGRWDLVRRAWPQLLVFGVLAVAGCQLAFFLAVQFIPPSLALLIEFTGPVMLVFWMWARSRNAPSLVTLAGAAIAVLGVVSISGVLAGVSLHPLGIAFALVAAAGNAAYYATGAASDHGIPTLPFVGLGLLIGSVPLLLAAAIGVLPFAVTTTPASIAGVEAHPLLIVAGMVLISTVLSYLLGVAASRRLGATVSSFTGYSEPLFGIVWTILLLAVVPTGLQWLGAALIVAGVITVKVGELRTARAKRRAADPNLVGAARKV</sequence>
<dbReference type="Pfam" id="PF00892">
    <property type="entry name" value="EamA"/>
    <property type="match status" value="2"/>
</dbReference>
<keyword evidence="2" id="KW-0812">Transmembrane</keyword>
<feature type="transmembrane region" description="Helical" evidence="2">
    <location>
        <begin position="101"/>
        <end position="120"/>
    </location>
</feature>
<name>A0A0D0H8W6_9MICO</name>
<accession>A0A0D0H8W6</accession>
<feature type="domain" description="EamA" evidence="3">
    <location>
        <begin position="10"/>
        <end position="145"/>
    </location>
</feature>
<dbReference type="Proteomes" id="UP000032120">
    <property type="component" value="Unassembled WGS sequence"/>
</dbReference>
<keyword evidence="4" id="KW-0418">Kinase</keyword>
<feature type="transmembrane region" description="Helical" evidence="2">
    <location>
        <begin position="73"/>
        <end position="95"/>
    </location>
</feature>
<dbReference type="PANTHER" id="PTHR22911:SF79">
    <property type="entry name" value="MOBA-LIKE NTP TRANSFERASE DOMAIN-CONTAINING PROTEIN"/>
    <property type="match status" value="1"/>
</dbReference>
<keyword evidence="4" id="KW-0808">Transferase</keyword>
<keyword evidence="4" id="KW-0723">Serine/threonine-protein kinase</keyword>
<evidence type="ECO:0000313" key="4">
    <source>
        <dbReference type="EMBL" id="KIP53640.1"/>
    </source>
</evidence>
<feature type="transmembrane region" description="Helical" evidence="2">
    <location>
        <begin position="39"/>
        <end position="61"/>
    </location>
</feature>
<reference evidence="4 5" key="1">
    <citation type="submission" date="2015-01" db="EMBL/GenBank/DDBJ databases">
        <title>Draft genome sequence of Leucobacter komagatae strain VKM ST2845.</title>
        <authorList>
            <person name="Karlyshev A.V."/>
            <person name="Kudryashova E.B."/>
        </authorList>
    </citation>
    <scope>NUCLEOTIDE SEQUENCE [LARGE SCALE GENOMIC DNA]</scope>
    <source>
        <strain evidence="4 5">VKM ST2845</strain>
    </source>
</reference>
<dbReference type="InterPro" id="IPR037185">
    <property type="entry name" value="EmrE-like"/>
</dbReference>
<protein>
    <submittedName>
        <fullName evidence="4">Serine/threonine protein kinase</fullName>
    </submittedName>
</protein>
<dbReference type="GO" id="GO:0004674">
    <property type="term" value="F:protein serine/threonine kinase activity"/>
    <property type="evidence" value="ECO:0007669"/>
    <property type="project" value="UniProtKB-KW"/>
</dbReference>
<feature type="transmembrane region" description="Helical" evidence="2">
    <location>
        <begin position="224"/>
        <end position="247"/>
    </location>
</feature>
<dbReference type="InterPro" id="IPR000620">
    <property type="entry name" value="EamA_dom"/>
</dbReference>
<feature type="transmembrane region" description="Helical" evidence="2">
    <location>
        <begin position="155"/>
        <end position="173"/>
    </location>
</feature>
<gene>
    <name evidence="4" type="ORF">SD72_02280</name>
</gene>
<keyword evidence="2" id="KW-0472">Membrane</keyword>
<evidence type="ECO:0000256" key="1">
    <source>
        <dbReference type="ARBA" id="ARBA00007362"/>
    </source>
</evidence>
<feature type="transmembrane region" description="Helical" evidence="2">
    <location>
        <begin position="259"/>
        <end position="279"/>
    </location>
</feature>
<feature type="domain" description="EamA" evidence="3">
    <location>
        <begin position="156"/>
        <end position="298"/>
    </location>
</feature>